<dbReference type="Gene3D" id="3.60.15.10">
    <property type="entry name" value="Ribonuclease Z/Hydroxyacylglutathione hydrolase-like"/>
    <property type="match status" value="1"/>
</dbReference>
<evidence type="ECO:0000256" key="3">
    <source>
        <dbReference type="ARBA" id="ARBA00022839"/>
    </source>
</evidence>
<dbReference type="InterPro" id="IPR036866">
    <property type="entry name" value="RibonucZ/Hydroxyglut_hydro"/>
</dbReference>
<dbReference type="EMBL" id="JH921464">
    <property type="protein sequence ID" value="EKD12098.1"/>
    <property type="molecule type" value="Genomic_DNA"/>
</dbReference>
<dbReference type="eggNOG" id="KOG1361">
    <property type="taxonomic scope" value="Eukaryota"/>
</dbReference>
<dbReference type="GO" id="GO:0000723">
    <property type="term" value="P:telomere maintenance"/>
    <property type="evidence" value="ECO:0007669"/>
    <property type="project" value="TreeGrafter"/>
</dbReference>
<feature type="compositionally biased region" description="Acidic residues" evidence="4">
    <location>
        <begin position="812"/>
        <end position="828"/>
    </location>
</feature>
<dbReference type="GO" id="GO:0036297">
    <property type="term" value="P:interstrand cross-link repair"/>
    <property type="evidence" value="ECO:0007669"/>
    <property type="project" value="TreeGrafter"/>
</dbReference>
<keyword evidence="2" id="KW-0378">Hydrolase</keyword>
<protein>
    <submittedName>
        <fullName evidence="5">Artemis protein</fullName>
    </submittedName>
</protein>
<evidence type="ECO:0000313" key="6">
    <source>
        <dbReference type="Proteomes" id="UP000006753"/>
    </source>
</evidence>
<organism evidence="5 6">
    <name type="scientific">Marssonina brunnea f. sp. multigermtubi (strain MB_m1)</name>
    <name type="common">Marssonina leaf spot fungus</name>
    <dbReference type="NCBI Taxonomy" id="1072389"/>
    <lineage>
        <taxon>Eukaryota</taxon>
        <taxon>Fungi</taxon>
        <taxon>Dikarya</taxon>
        <taxon>Ascomycota</taxon>
        <taxon>Pezizomycotina</taxon>
        <taxon>Leotiomycetes</taxon>
        <taxon>Helotiales</taxon>
        <taxon>Drepanopezizaceae</taxon>
        <taxon>Drepanopeziza</taxon>
    </lineage>
</organism>
<dbReference type="HOGENOM" id="CLU_013294_1_0_1"/>
<dbReference type="PANTHER" id="PTHR23240">
    <property type="entry name" value="DNA CROSS-LINK REPAIR PROTEIN PSO2/SNM1-RELATED"/>
    <property type="match status" value="1"/>
</dbReference>
<feature type="region of interest" description="Disordered" evidence="4">
    <location>
        <begin position="812"/>
        <end position="834"/>
    </location>
</feature>
<keyword evidence="1" id="KW-0540">Nuclease</keyword>
<dbReference type="PANTHER" id="PTHR23240:SF8">
    <property type="entry name" value="PROTEIN ARTEMIS"/>
    <property type="match status" value="1"/>
</dbReference>
<feature type="compositionally biased region" description="Polar residues" evidence="4">
    <location>
        <begin position="562"/>
        <end position="571"/>
    </location>
</feature>
<feature type="compositionally biased region" description="Basic and acidic residues" evidence="4">
    <location>
        <begin position="615"/>
        <end position="631"/>
    </location>
</feature>
<dbReference type="Proteomes" id="UP000006753">
    <property type="component" value="Unassembled WGS sequence"/>
</dbReference>
<dbReference type="OrthoDB" id="5561659at2759"/>
<name>K1WU41_MARBU</name>
<sequence>MSTFKGVMEGFEDIRVDYFRPAAGLAPPRACFLSHVHSDHLAGLDSKHWKTSFIYCSPATREILLRLERRVDRVGFEMKTLAARKVQYGHLEKLLKPIPLGTPTQIELKPGVTLQVTLFDANHCAGAVMFLFEMDNLAVLYTGDIRSEPWHVSSLARNPLLLEYTSGIKTLDCIYLDTSRTDQSIFPPKADGLRELLQKVLQYPADTIFHLSAWTYGYEEVWMALSKALKSQIHVNKYTYRIFESLRGAKEDKKRPPTELMIQEGPTFAGYTCGNNFQPGCLTTDPNVRLHSCEKGMKCPTLGSKTVWITPIVRWKDDAAEVPEPEPAVIQSGNDLSGSPQIEFDDNVTIDQLMLLFPDADPLIKREVRRFLVAALESPGRALFLSDLGLGDEQEEISLDQLGRAIVRSVTEKQQNASTREDGQDGQSLPRTVNFPYSRHSSYPELCELLKIFTPKDVWPCTENPLSWHEDSLSIRGLFGCYCSAQIFRYDAEMKKAVAEAEARDRYTIQQTQTTESSQRSLDPPGSSSPCRRNSDAEGALHVSPRAAMGKTNRIHPVLGSATDSLGSSKNPVEIDESPPTRKNSTLVRLQRDQGGKLRPYNENGNEVRLSRKVIPRDRSAGPESLRRKEAPVTLEQNSAKRSRPTPGAPQCSPRDRDQSCDEQLPLVISNDQAEELRRQHGTPAPDSAGNDHANTSGSGTDGEQSDGVEPTTYHDAIDEIFRCISCGHEVWGGEEGYCMGCETGEDSLPYFEDAQEGPLPQIALDAYTDDLIVEHEDVQAIVGACLDYDSSAYDSQDSGDKDFNEDYEENSMIDNAETPEPESEDEPSSSSADVDWEAKFRELQAQHSLLEIKVVELHGELRRVAVGSEDFEDSEVFEDDVDEDGILMVEAAAPEPTVTEIVLSQARGQSQESEISEYRILSRAEAFEAARSGGWHDVSTGLASVSGHHQEEEVEL</sequence>
<dbReference type="GO" id="GO:0006303">
    <property type="term" value="P:double-strand break repair via nonhomologous end joining"/>
    <property type="evidence" value="ECO:0007669"/>
    <property type="project" value="TreeGrafter"/>
</dbReference>
<dbReference type="InParanoid" id="K1WU41"/>
<feature type="region of interest" description="Disordered" evidence="4">
    <location>
        <begin position="413"/>
        <end position="432"/>
    </location>
</feature>
<feature type="region of interest" description="Disordered" evidence="4">
    <location>
        <begin position="502"/>
        <end position="661"/>
    </location>
</feature>
<dbReference type="RefSeq" id="XP_007297624.1">
    <property type="nucleotide sequence ID" value="XM_007297562.1"/>
</dbReference>
<dbReference type="KEGG" id="mbe:MBM_09735"/>
<gene>
    <name evidence="5" type="ORF">MBM_09735</name>
</gene>
<feature type="compositionally biased region" description="Polar residues" evidence="4">
    <location>
        <begin position="693"/>
        <end position="703"/>
    </location>
</feature>
<dbReference type="GO" id="GO:0035312">
    <property type="term" value="F:5'-3' DNA exonuclease activity"/>
    <property type="evidence" value="ECO:0007669"/>
    <property type="project" value="TreeGrafter"/>
</dbReference>
<keyword evidence="3" id="KW-0269">Exonuclease</keyword>
<evidence type="ECO:0000256" key="2">
    <source>
        <dbReference type="ARBA" id="ARBA00022801"/>
    </source>
</evidence>
<dbReference type="SUPFAM" id="SSF56281">
    <property type="entry name" value="Metallo-hydrolase/oxidoreductase"/>
    <property type="match status" value="1"/>
</dbReference>
<evidence type="ECO:0000256" key="1">
    <source>
        <dbReference type="ARBA" id="ARBA00022722"/>
    </source>
</evidence>
<evidence type="ECO:0000313" key="5">
    <source>
        <dbReference type="EMBL" id="EKD12098.1"/>
    </source>
</evidence>
<dbReference type="GeneID" id="18765670"/>
<feature type="compositionally biased region" description="Low complexity" evidence="4">
    <location>
        <begin position="508"/>
        <end position="521"/>
    </location>
</feature>
<keyword evidence="6" id="KW-1185">Reference proteome</keyword>
<feature type="region of interest" description="Disordered" evidence="4">
    <location>
        <begin position="676"/>
        <end position="711"/>
    </location>
</feature>
<dbReference type="AlphaFoldDB" id="K1WU41"/>
<dbReference type="GO" id="GO:0003684">
    <property type="term" value="F:damaged DNA binding"/>
    <property type="evidence" value="ECO:0007669"/>
    <property type="project" value="TreeGrafter"/>
</dbReference>
<dbReference type="OMA" id="HEEYEIN"/>
<evidence type="ECO:0000256" key="4">
    <source>
        <dbReference type="SAM" id="MobiDB-lite"/>
    </source>
</evidence>
<dbReference type="STRING" id="1072389.K1WU41"/>
<reference evidence="5 6" key="1">
    <citation type="journal article" date="2012" name="BMC Genomics">
        <title>Sequencing the genome of Marssonina brunnea reveals fungus-poplar co-evolution.</title>
        <authorList>
            <person name="Zhu S."/>
            <person name="Cao Y.-Z."/>
            <person name="Jiang C."/>
            <person name="Tan B.-Y."/>
            <person name="Wang Z."/>
            <person name="Feng S."/>
            <person name="Zhang L."/>
            <person name="Su X.-H."/>
            <person name="Brejova B."/>
            <person name="Vinar T."/>
            <person name="Xu M."/>
            <person name="Wang M.-X."/>
            <person name="Zhang S.-G."/>
            <person name="Huang M.-R."/>
            <person name="Wu R."/>
            <person name="Zhou Y."/>
        </authorList>
    </citation>
    <scope>NUCLEOTIDE SEQUENCE [LARGE SCALE GENOMIC DNA]</scope>
    <source>
        <strain evidence="5 6">MB_m1</strain>
    </source>
</reference>
<proteinExistence type="predicted"/>
<accession>K1WU41</accession>